<keyword evidence="2 7" id="KW-0812">Transmembrane</keyword>
<evidence type="ECO:0000256" key="3">
    <source>
        <dbReference type="ARBA" id="ARBA00022737"/>
    </source>
</evidence>
<evidence type="ECO:0000256" key="4">
    <source>
        <dbReference type="ARBA" id="ARBA00022989"/>
    </source>
</evidence>
<evidence type="ECO:0000256" key="6">
    <source>
        <dbReference type="SAM" id="MobiDB-lite"/>
    </source>
</evidence>
<keyword evidence="4 7" id="KW-1133">Transmembrane helix</keyword>
<dbReference type="Gene3D" id="2.60.40.10">
    <property type="entry name" value="Immunoglobulins"/>
    <property type="match status" value="1"/>
</dbReference>
<comment type="subcellular location">
    <subcellularLocation>
        <location evidence="1">Membrane</location>
    </subcellularLocation>
</comment>
<feature type="transmembrane region" description="Helical" evidence="7">
    <location>
        <begin position="1137"/>
        <end position="1162"/>
    </location>
</feature>
<dbReference type="PANTHER" id="PTHR46730">
    <property type="entry name" value="POLYCYSTIN-1"/>
    <property type="match status" value="1"/>
</dbReference>
<feature type="region of interest" description="Disordered" evidence="6">
    <location>
        <begin position="121"/>
        <end position="142"/>
    </location>
</feature>
<dbReference type="Proteomes" id="UP001164746">
    <property type="component" value="Chromosome 4"/>
</dbReference>
<evidence type="ECO:0000256" key="1">
    <source>
        <dbReference type="ARBA" id="ARBA00004370"/>
    </source>
</evidence>
<evidence type="ECO:0008006" key="10">
    <source>
        <dbReference type="Google" id="ProtNLM"/>
    </source>
</evidence>
<reference evidence="8" key="1">
    <citation type="submission" date="2022-11" db="EMBL/GenBank/DDBJ databases">
        <title>Centuries of genome instability and evolution in soft-shell clam transmissible cancer (bioRxiv).</title>
        <authorList>
            <person name="Hart S.F.M."/>
            <person name="Yonemitsu M.A."/>
            <person name="Giersch R.M."/>
            <person name="Beal B.F."/>
            <person name="Arriagada G."/>
            <person name="Davis B.W."/>
            <person name="Ostrander E.A."/>
            <person name="Goff S.P."/>
            <person name="Metzger M.J."/>
        </authorList>
    </citation>
    <scope>NUCLEOTIDE SEQUENCE</scope>
    <source>
        <strain evidence="8">MELC-2E11</strain>
        <tissue evidence="8">Siphon/mantle</tissue>
    </source>
</reference>
<evidence type="ECO:0000256" key="2">
    <source>
        <dbReference type="ARBA" id="ARBA00022692"/>
    </source>
</evidence>
<keyword evidence="5 7" id="KW-0472">Membrane</keyword>
<dbReference type="EMBL" id="CP111015">
    <property type="protein sequence ID" value="WAR03188.1"/>
    <property type="molecule type" value="Genomic_DNA"/>
</dbReference>
<gene>
    <name evidence="8" type="ORF">MAR_009746</name>
</gene>
<dbReference type="InterPro" id="IPR013783">
    <property type="entry name" value="Ig-like_fold"/>
</dbReference>
<keyword evidence="9" id="KW-1185">Reference proteome</keyword>
<accession>A0ABY7E317</accession>
<keyword evidence="3" id="KW-0677">Repeat</keyword>
<evidence type="ECO:0000256" key="7">
    <source>
        <dbReference type="SAM" id="Phobius"/>
    </source>
</evidence>
<proteinExistence type="predicted"/>
<dbReference type="PANTHER" id="PTHR46730:SF1">
    <property type="entry name" value="PLAT DOMAIN-CONTAINING PROTEIN"/>
    <property type="match status" value="1"/>
</dbReference>
<organism evidence="8 9">
    <name type="scientific">Mya arenaria</name>
    <name type="common">Soft-shell clam</name>
    <dbReference type="NCBI Taxonomy" id="6604"/>
    <lineage>
        <taxon>Eukaryota</taxon>
        <taxon>Metazoa</taxon>
        <taxon>Spiralia</taxon>
        <taxon>Lophotrochozoa</taxon>
        <taxon>Mollusca</taxon>
        <taxon>Bivalvia</taxon>
        <taxon>Autobranchia</taxon>
        <taxon>Heteroconchia</taxon>
        <taxon>Euheterodonta</taxon>
        <taxon>Imparidentia</taxon>
        <taxon>Neoheterodontei</taxon>
        <taxon>Myida</taxon>
        <taxon>Myoidea</taxon>
        <taxon>Myidae</taxon>
        <taxon>Mya</taxon>
    </lineage>
</organism>
<evidence type="ECO:0000256" key="5">
    <source>
        <dbReference type="ARBA" id="ARBA00023136"/>
    </source>
</evidence>
<name>A0ABY7E317_MYAAR</name>
<sequence>MNSVYVVGGSSRLDADDVLCWLEWNCDSTWQSDTCGNCDQNPSQYPGGSRYKDCAGNCFDSYDDKTMTTLDKCGVCDGDEVTCDPEVLTSSLTFGASSDDLSPVVTLAILLKGAGAMLPRGAGESRRMGTRTDALPKHRRRRAENKIVQKEATIVHIEDATNMTITVPPLEPGRYEIGARVGPDGEDYNDVTGPEIRIYDPSVFSTDGISPRDLNYIGLVSLSVSLTIVDESTTISVQDIYVVDPKVYCFTADTANSDISAATETVVVDDYSNKTGLWNCTITVPGESKAMWVCATLDRLHTIGCEAVHFYEQAPAVIDNEAIFSAMGDSLKIAFNKRVENSPADGCDAYFDDTSAFGGPAVCRFNAEATELTVKFGDGSTILPDGLQPEAGQFKRSTPNITLNLVSRLGEDVPNAIQIAKRGFWPTTLTLEAQGNVTLEIVIVFAPGDRQPTSVVWTLNGAVVEAVADEMEMTVNITSGNQFNVTVTAKDFLNGTAFINHTIWKVDIALPNVILKPAGVLFLPSGWIQIYPNTAFGIGTRIEYTSTDGSGLDAFRFRWRRDGIIVPGEYRHIAKKTDITINMCGDEVVYSLEVALIEDTSVKVAYEIPFIVGCRNPIPIITGGSTNAISADSSSSLTLYGSLSYDPDGGLLSYQWSCLTDTSQGGVTYTFTLMVSVEKKDKNYSASKSVVYIVHGSSAPTIRMVTIRHNFRHDRPIMTKAEVSKDVAVAWRFVPNLWDYDWLDADLPAVGRASNLTADWFTWYTIQPGALTPGRKYKMEVKAINAGNKVETTHEHVVNIRDSLGHSLSVTSNTVNVNMQADVNQHTQDIVEELEQQDDLLNAIEIMAASPPTESDLQHSLQTRAVGHIERLLTKDPSPQDMRAIVNVVSRLNLGSIRKYEKGKLYEQLLEILRSLCATATDSSAASLTQQEVQKVLQTAKDMSHLRGGKNPDYRKMDDLVTCINIRRMRNEDVSCFDTPDSSHCFLVNALDDVGEFLNVKFPEEMMETKYRDLWNCGVDQVCHGVGIKYEKYPTEPPDLLVRRSDTECAIYTYLDLYNQLTGTRIPVKDLAGVIEITIGETACPRPECYFYDEFNKRFSTEGVITKLLNKTLVCETNHLSGFTLRSKPPLYDGFNMPYVVTCVVGALVFAFAFVLLVRAFIILNSYPSKEEENDLAYLRESESPDLRVKT</sequence>
<evidence type="ECO:0000313" key="8">
    <source>
        <dbReference type="EMBL" id="WAR03188.1"/>
    </source>
</evidence>
<protein>
    <recommendedName>
        <fullName evidence="10">PKD/REJ-like domain-containing protein</fullName>
    </recommendedName>
</protein>
<evidence type="ECO:0000313" key="9">
    <source>
        <dbReference type="Proteomes" id="UP001164746"/>
    </source>
</evidence>